<dbReference type="EMBL" id="BFEA01000761">
    <property type="protein sequence ID" value="GBG89784.1"/>
    <property type="molecule type" value="Genomic_DNA"/>
</dbReference>
<dbReference type="Gramene" id="GBG89784">
    <property type="protein sequence ID" value="GBG89784"/>
    <property type="gene ID" value="CBR_g49635"/>
</dbReference>
<evidence type="ECO:0000313" key="3">
    <source>
        <dbReference type="Proteomes" id="UP000265515"/>
    </source>
</evidence>
<feature type="compositionally biased region" description="Gly residues" evidence="1">
    <location>
        <begin position="927"/>
        <end position="944"/>
    </location>
</feature>
<feature type="region of interest" description="Disordered" evidence="1">
    <location>
        <begin position="191"/>
        <end position="333"/>
    </location>
</feature>
<feature type="region of interest" description="Disordered" evidence="1">
    <location>
        <begin position="115"/>
        <end position="170"/>
    </location>
</feature>
<feature type="compositionally biased region" description="Gly residues" evidence="1">
    <location>
        <begin position="964"/>
        <end position="983"/>
    </location>
</feature>
<organism evidence="2 3">
    <name type="scientific">Chara braunii</name>
    <name type="common">Braun's stonewort</name>
    <dbReference type="NCBI Taxonomy" id="69332"/>
    <lineage>
        <taxon>Eukaryota</taxon>
        <taxon>Viridiplantae</taxon>
        <taxon>Streptophyta</taxon>
        <taxon>Charophyceae</taxon>
        <taxon>Charales</taxon>
        <taxon>Characeae</taxon>
        <taxon>Chara</taxon>
    </lineage>
</organism>
<protein>
    <submittedName>
        <fullName evidence="2">Uncharacterized protein</fullName>
    </submittedName>
</protein>
<dbReference type="Proteomes" id="UP000265515">
    <property type="component" value="Unassembled WGS sequence"/>
</dbReference>
<feature type="non-terminal residue" evidence="2">
    <location>
        <position position="1076"/>
    </location>
</feature>
<accession>A0A388M5C3</accession>
<feature type="region of interest" description="Disordered" evidence="1">
    <location>
        <begin position="913"/>
        <end position="1014"/>
    </location>
</feature>
<proteinExistence type="predicted"/>
<sequence>MRPTCVTDAGGAVNVVPLGTVVSSAKTPGGLLKLHTNGMYDECRLPIRGVKGVLVTIKSFAGYGSNMSLCSHLKGLYDGGSKRLPSPEQYLDLALKVSKERPVLLPEHVFRLLPPREGSSGLAQETPSTAVGRGSPIQDVEGRVKGRSVHMQASPDAPRNTSNLHSLGTGTQRVGTAKLIKVRCGADTYSLRDETRRDSSRSGLDVGGNEAEGMGAVRESSGGEQTPSEKKCERQRMVREEVAEGTLRMKRMRGKPEAEEGGTASKKARRPGGLTIHEGQAAGGGDSVDPGAATAREISKKSKRKVAAEEGDGEKKTQRRKTAEAASGGEGPVGKEYDEAAAFWLEYERNDVGEIVEKELPVQLLIDPKKVCEISAWEKYYNHRSLSRETVDDIKGTMLSQFREKKGKIWTKNPLVLAPIYKSVTRRPERADRVHKDVFKLEDKDKYYYYPVNRQHAVAAVKEMEGEPIFHLWKMHSWPARVVWFSDRDFAGYRQVSLNENTRHKMSKQRLQKAAFLEMREAWENEGRPVAIQGNPSGKEAEKQKFFDFQKLILGKSPNGAHWTLAQKDSSLADKEYVAAVGNALRQWMPLVTAGDDVFRKAMEFYAKWAEGKLLGGDGKTPLSRPGKYMPDKSPGLQEIPEMGSKGAAGETKMGWLVRVPPPPTKKKTQTDDKFFVVVKEPDMFCWQCLANMTDVEKLSILDDILALRGVFVQSAGGRLKRQHKPGIKDMVATRKVDRVMLRVFHYILFLETKEDERVWRHGSPFFRTEGKLLEEYGPQGLTKQVWVEMRKHFQGAVEYVNTCKRTLPHEKESLDDAKKLYDDDKFPKSFEKSVPIKEADGKWSGLKRLGADAFKRKARTALVEHLSLMNLERNDKDVDAYAEQKLHELYANNMLEFRAPFYALETAPSHDIDWRMPPPPPAGQYPGRGGGGDEGDGGGGGGDDSQFAGKGTGETSSVEKASGGKGSDGKGSGGKRSGGKGSGGKRRTSGSPQYMETDPHCLRSRDSDMRDEATLTSDQVRADSHLSARSLFLVAQESPSRRAQQRSPVLNTLLLKEGTSSFCLEGGMPALRRSE</sequence>
<feature type="compositionally biased region" description="Basic and acidic residues" evidence="1">
    <location>
        <begin position="998"/>
        <end position="1014"/>
    </location>
</feature>
<dbReference type="AlphaFoldDB" id="A0A388M5C3"/>
<feature type="compositionally biased region" description="Polar residues" evidence="1">
    <location>
        <begin position="159"/>
        <end position="170"/>
    </location>
</feature>
<name>A0A388M5C3_CHABU</name>
<comment type="caution">
    <text evidence="2">The sequence shown here is derived from an EMBL/GenBank/DDBJ whole genome shotgun (WGS) entry which is preliminary data.</text>
</comment>
<evidence type="ECO:0000256" key="1">
    <source>
        <dbReference type="SAM" id="MobiDB-lite"/>
    </source>
</evidence>
<feature type="region of interest" description="Disordered" evidence="1">
    <location>
        <begin position="620"/>
        <end position="639"/>
    </location>
</feature>
<evidence type="ECO:0000313" key="2">
    <source>
        <dbReference type="EMBL" id="GBG89784.1"/>
    </source>
</evidence>
<feature type="compositionally biased region" description="Basic and acidic residues" evidence="1">
    <location>
        <begin position="227"/>
        <end position="242"/>
    </location>
</feature>
<keyword evidence="3" id="KW-1185">Reference proteome</keyword>
<feature type="compositionally biased region" description="Basic and acidic residues" evidence="1">
    <location>
        <begin position="191"/>
        <end position="200"/>
    </location>
</feature>
<reference evidence="2 3" key="1">
    <citation type="journal article" date="2018" name="Cell">
        <title>The Chara Genome: Secondary Complexity and Implications for Plant Terrestrialization.</title>
        <authorList>
            <person name="Nishiyama T."/>
            <person name="Sakayama H."/>
            <person name="Vries J.D."/>
            <person name="Buschmann H."/>
            <person name="Saint-Marcoux D."/>
            <person name="Ullrich K.K."/>
            <person name="Haas F.B."/>
            <person name="Vanderstraeten L."/>
            <person name="Becker D."/>
            <person name="Lang D."/>
            <person name="Vosolsobe S."/>
            <person name="Rombauts S."/>
            <person name="Wilhelmsson P.K.I."/>
            <person name="Janitza P."/>
            <person name="Kern R."/>
            <person name="Heyl A."/>
            <person name="Rumpler F."/>
            <person name="Villalobos L.I.A.C."/>
            <person name="Clay J.M."/>
            <person name="Skokan R."/>
            <person name="Toyoda A."/>
            <person name="Suzuki Y."/>
            <person name="Kagoshima H."/>
            <person name="Schijlen E."/>
            <person name="Tajeshwar N."/>
            <person name="Catarino B."/>
            <person name="Hetherington A.J."/>
            <person name="Saltykova A."/>
            <person name="Bonnot C."/>
            <person name="Breuninger H."/>
            <person name="Symeonidi A."/>
            <person name="Radhakrishnan G.V."/>
            <person name="Van Nieuwerburgh F."/>
            <person name="Deforce D."/>
            <person name="Chang C."/>
            <person name="Karol K.G."/>
            <person name="Hedrich R."/>
            <person name="Ulvskov P."/>
            <person name="Glockner G."/>
            <person name="Delwiche C.F."/>
            <person name="Petrasek J."/>
            <person name="Van de Peer Y."/>
            <person name="Friml J."/>
            <person name="Beilby M."/>
            <person name="Dolan L."/>
            <person name="Kohara Y."/>
            <person name="Sugano S."/>
            <person name="Fujiyama A."/>
            <person name="Delaux P.-M."/>
            <person name="Quint M."/>
            <person name="TheiBen G."/>
            <person name="Hagemann M."/>
            <person name="Harholt J."/>
            <person name="Dunand C."/>
            <person name="Zachgo S."/>
            <person name="Langdale J."/>
            <person name="Maumus F."/>
            <person name="Straeten D.V.D."/>
            <person name="Gould S.B."/>
            <person name="Rensing S.A."/>
        </authorList>
    </citation>
    <scope>NUCLEOTIDE SEQUENCE [LARGE SCALE GENOMIC DNA]</scope>
    <source>
        <strain evidence="2 3">S276</strain>
    </source>
</reference>
<gene>
    <name evidence="2" type="ORF">CBR_g49635</name>
</gene>